<evidence type="ECO:0000256" key="3">
    <source>
        <dbReference type="ARBA" id="ARBA00022741"/>
    </source>
</evidence>
<keyword evidence="8" id="KW-0472">Membrane</keyword>
<dbReference type="VEuPathDB" id="VectorBase:GPPI036330"/>
<dbReference type="EMBL" id="JXJN01017886">
    <property type="status" value="NOT_ANNOTATED_CDS"/>
    <property type="molecule type" value="Genomic_DNA"/>
</dbReference>
<evidence type="ECO:0000259" key="9">
    <source>
        <dbReference type="Pfam" id="PF00501"/>
    </source>
</evidence>
<organism evidence="10 11">
    <name type="scientific">Glossina palpalis gambiensis</name>
    <dbReference type="NCBI Taxonomy" id="67801"/>
    <lineage>
        <taxon>Eukaryota</taxon>
        <taxon>Metazoa</taxon>
        <taxon>Ecdysozoa</taxon>
        <taxon>Arthropoda</taxon>
        <taxon>Hexapoda</taxon>
        <taxon>Insecta</taxon>
        <taxon>Pterygota</taxon>
        <taxon>Neoptera</taxon>
        <taxon>Endopterygota</taxon>
        <taxon>Diptera</taxon>
        <taxon>Brachycera</taxon>
        <taxon>Muscomorpha</taxon>
        <taxon>Hippoboscoidea</taxon>
        <taxon>Glossinidae</taxon>
        <taxon>Glossina</taxon>
    </lineage>
</organism>
<dbReference type="InterPro" id="IPR000873">
    <property type="entry name" value="AMP-dep_synth/lig_dom"/>
</dbReference>
<dbReference type="GO" id="GO:0044539">
    <property type="term" value="P:long-chain fatty acid import into cell"/>
    <property type="evidence" value="ECO:0007669"/>
    <property type="project" value="TreeGrafter"/>
</dbReference>
<dbReference type="STRING" id="67801.A0A1B0BPD5"/>
<feature type="transmembrane region" description="Helical" evidence="8">
    <location>
        <begin position="319"/>
        <end position="337"/>
    </location>
</feature>
<evidence type="ECO:0000256" key="8">
    <source>
        <dbReference type="SAM" id="Phobius"/>
    </source>
</evidence>
<comment type="similarity">
    <text evidence="1">Belongs to the ATP-dependent AMP-binding enzyme family.</text>
</comment>
<evidence type="ECO:0000313" key="11">
    <source>
        <dbReference type="Proteomes" id="UP000092460"/>
    </source>
</evidence>
<accession>A0A1B0BPD5</accession>
<name>A0A1B0BPD5_9MUSC</name>
<evidence type="ECO:0000256" key="4">
    <source>
        <dbReference type="ARBA" id="ARBA00022840"/>
    </source>
</evidence>
<dbReference type="GO" id="GO:0004467">
    <property type="term" value="F:long-chain fatty acid-CoA ligase activity"/>
    <property type="evidence" value="ECO:0007669"/>
    <property type="project" value="TreeGrafter"/>
</dbReference>
<evidence type="ECO:0000256" key="5">
    <source>
        <dbReference type="ARBA" id="ARBA00036527"/>
    </source>
</evidence>
<dbReference type="EnsemblMetazoa" id="GPPI036330-RA">
    <property type="protein sequence ID" value="GPPI036330-PA"/>
    <property type="gene ID" value="GPPI036330"/>
</dbReference>
<dbReference type="PANTHER" id="PTHR43107">
    <property type="entry name" value="LONG-CHAIN FATTY ACID TRANSPORT PROTEIN"/>
    <property type="match status" value="1"/>
</dbReference>
<dbReference type="InterPro" id="IPR020845">
    <property type="entry name" value="AMP-binding_CS"/>
</dbReference>
<dbReference type="GO" id="GO:0005324">
    <property type="term" value="F:long-chain fatty acid transmembrane transporter activity"/>
    <property type="evidence" value="ECO:0007669"/>
    <property type="project" value="TreeGrafter"/>
</dbReference>
<sequence length="413" mass="46713">MVSQNFVNMLCKSYLVACHLYNTIQNPNRYIYYEFKMKFQNFKNFFSEAVVLTADLKQQIPQNLQVYIEQCKPKDTLLYVYTSGTTGLPKAAVITNLKYLLIAAGTHYMVAVGPNDIVYNALPLYHTVGGIIGVGNALIFGCTVALRKKFSDSNFWKDCIKYKATVVQYIGELCRYLLTTPRKPEDTLHNLRLMYGNGLRPQIWSQLTTRFNIPNIGELYGSTEGNSNLANVANQMGAVGFIPIVARTLYSVQVIRLDEESGEPICNHNGLCERSVAGETGLLVAKVDPRRAVTSFHGYADQKASEKKLLRNVFKKGDVYFNSGDLIVVDILGYFYFKDRTGDTFRWRGENVSTQEVEAIIGFYFLVIVAANNSILVSMYTSLFKNPRYCLINIEDHLTECAKLWSYRAFANV</sequence>
<evidence type="ECO:0000256" key="2">
    <source>
        <dbReference type="ARBA" id="ARBA00022598"/>
    </source>
</evidence>
<keyword evidence="8" id="KW-0812">Transmembrane</keyword>
<protein>
    <recommendedName>
        <fullName evidence="6">Long-chain-fatty-acid--CoA ligase</fullName>
    </recommendedName>
</protein>
<evidence type="ECO:0000256" key="1">
    <source>
        <dbReference type="ARBA" id="ARBA00006432"/>
    </source>
</evidence>
<evidence type="ECO:0000256" key="6">
    <source>
        <dbReference type="ARBA" id="ARBA00041297"/>
    </source>
</evidence>
<feature type="domain" description="AMP-dependent synthetase/ligase" evidence="9">
    <location>
        <begin position="64"/>
        <end position="265"/>
    </location>
</feature>
<proteinExistence type="inferred from homology"/>
<dbReference type="PANTHER" id="PTHR43107:SF15">
    <property type="entry name" value="FATTY ACID TRANSPORT PROTEIN 3, ISOFORM A"/>
    <property type="match status" value="1"/>
</dbReference>
<feature type="transmembrane region" description="Helical" evidence="8">
    <location>
        <begin position="357"/>
        <end position="379"/>
    </location>
</feature>
<dbReference type="EMBL" id="JXJN01017887">
    <property type="status" value="NOT_ANNOTATED_CDS"/>
    <property type="molecule type" value="Genomic_DNA"/>
</dbReference>
<dbReference type="Pfam" id="PF00501">
    <property type="entry name" value="AMP-binding"/>
    <property type="match status" value="1"/>
</dbReference>
<keyword evidence="8" id="KW-1133">Transmembrane helix</keyword>
<reference evidence="10" key="2">
    <citation type="submission" date="2020-05" db="UniProtKB">
        <authorList>
            <consortium name="EnsemblMetazoa"/>
        </authorList>
    </citation>
    <scope>IDENTIFICATION</scope>
    <source>
        <strain evidence="10">IAEA</strain>
    </source>
</reference>
<dbReference type="GO" id="GO:0005789">
    <property type="term" value="C:endoplasmic reticulum membrane"/>
    <property type="evidence" value="ECO:0007669"/>
    <property type="project" value="TreeGrafter"/>
</dbReference>
<dbReference type="InterPro" id="IPR042099">
    <property type="entry name" value="ANL_N_sf"/>
</dbReference>
<evidence type="ECO:0000256" key="7">
    <source>
        <dbReference type="ARBA" id="ARBA00048666"/>
    </source>
</evidence>
<keyword evidence="3" id="KW-0547">Nucleotide-binding</keyword>
<dbReference type="GO" id="GO:0005886">
    <property type="term" value="C:plasma membrane"/>
    <property type="evidence" value="ECO:0007669"/>
    <property type="project" value="TreeGrafter"/>
</dbReference>
<dbReference type="GO" id="GO:0005524">
    <property type="term" value="F:ATP binding"/>
    <property type="evidence" value="ECO:0007669"/>
    <property type="project" value="UniProtKB-KW"/>
</dbReference>
<dbReference type="PROSITE" id="PS00455">
    <property type="entry name" value="AMP_BINDING"/>
    <property type="match status" value="1"/>
</dbReference>
<keyword evidence="11" id="KW-1185">Reference proteome</keyword>
<comment type="catalytic activity">
    <reaction evidence="5">
        <text>a very long-chain fatty acid + ATP + CoA = a very long-chain fatty acyl-CoA + AMP + diphosphate</text>
        <dbReference type="Rhea" id="RHEA:54536"/>
        <dbReference type="ChEBI" id="CHEBI:30616"/>
        <dbReference type="ChEBI" id="CHEBI:33019"/>
        <dbReference type="ChEBI" id="CHEBI:57287"/>
        <dbReference type="ChEBI" id="CHEBI:58950"/>
        <dbReference type="ChEBI" id="CHEBI:138261"/>
        <dbReference type="ChEBI" id="CHEBI:456215"/>
    </reaction>
    <physiologicalReaction direction="left-to-right" evidence="5">
        <dbReference type="Rhea" id="RHEA:54537"/>
    </physiologicalReaction>
</comment>
<reference evidence="11" key="1">
    <citation type="submission" date="2015-01" db="EMBL/GenBank/DDBJ databases">
        <authorList>
            <person name="Aksoy S."/>
            <person name="Warren W."/>
            <person name="Wilson R.K."/>
        </authorList>
    </citation>
    <scope>NUCLEOTIDE SEQUENCE [LARGE SCALE GENOMIC DNA]</scope>
    <source>
        <strain evidence="11">IAEA</strain>
    </source>
</reference>
<dbReference type="Gene3D" id="3.40.50.12780">
    <property type="entry name" value="N-terminal domain of ligase-like"/>
    <property type="match status" value="1"/>
</dbReference>
<dbReference type="Proteomes" id="UP000092460">
    <property type="component" value="Unassembled WGS sequence"/>
</dbReference>
<feature type="transmembrane region" description="Helical" evidence="8">
    <location>
        <begin position="124"/>
        <end position="146"/>
    </location>
</feature>
<dbReference type="AlphaFoldDB" id="A0A1B0BPD5"/>
<keyword evidence="4" id="KW-0067">ATP-binding</keyword>
<evidence type="ECO:0000313" key="10">
    <source>
        <dbReference type="EnsemblMetazoa" id="GPPI036330-PA"/>
    </source>
</evidence>
<comment type="catalytic activity">
    <reaction evidence="7">
        <text>tetracosanoate + ATP + CoA = tetracosanoyl-CoA + AMP + diphosphate</text>
        <dbReference type="Rhea" id="RHEA:33639"/>
        <dbReference type="ChEBI" id="CHEBI:30616"/>
        <dbReference type="ChEBI" id="CHEBI:31014"/>
        <dbReference type="ChEBI" id="CHEBI:33019"/>
        <dbReference type="ChEBI" id="CHEBI:57287"/>
        <dbReference type="ChEBI" id="CHEBI:65052"/>
        <dbReference type="ChEBI" id="CHEBI:456215"/>
    </reaction>
    <physiologicalReaction direction="left-to-right" evidence="7">
        <dbReference type="Rhea" id="RHEA:33640"/>
    </physiologicalReaction>
</comment>
<dbReference type="SUPFAM" id="SSF56801">
    <property type="entry name" value="Acetyl-CoA synthetase-like"/>
    <property type="match status" value="1"/>
</dbReference>
<keyword evidence="2" id="KW-0436">Ligase</keyword>